<gene>
    <name evidence="2" type="ORF">IE077_002413</name>
</gene>
<feature type="transmembrane region" description="Helical" evidence="1">
    <location>
        <begin position="12"/>
        <end position="31"/>
    </location>
</feature>
<dbReference type="InterPro" id="IPR035969">
    <property type="entry name" value="Rab-GAP_TBC_sf"/>
</dbReference>
<keyword evidence="1" id="KW-0812">Transmembrane</keyword>
<proteinExistence type="predicted"/>
<evidence type="ECO:0000256" key="1">
    <source>
        <dbReference type="SAM" id="Phobius"/>
    </source>
</evidence>
<keyword evidence="1" id="KW-1133">Transmembrane helix</keyword>
<keyword evidence="3" id="KW-1185">Reference proteome</keyword>
<evidence type="ECO:0000313" key="2">
    <source>
        <dbReference type="EMBL" id="KAF8817978.1"/>
    </source>
</evidence>
<organism evidence="2 3">
    <name type="scientific">Cardiosporidium cionae</name>
    <dbReference type="NCBI Taxonomy" id="476202"/>
    <lineage>
        <taxon>Eukaryota</taxon>
        <taxon>Sar</taxon>
        <taxon>Alveolata</taxon>
        <taxon>Apicomplexa</taxon>
        <taxon>Aconoidasida</taxon>
        <taxon>Nephromycida</taxon>
        <taxon>Cardiosporidium</taxon>
    </lineage>
</organism>
<name>A0ABQ7J4E7_9APIC</name>
<feature type="non-terminal residue" evidence="2">
    <location>
        <position position="1"/>
    </location>
</feature>
<feature type="non-terminal residue" evidence="2">
    <location>
        <position position="417"/>
    </location>
</feature>
<keyword evidence="1" id="KW-0472">Membrane</keyword>
<dbReference type="Proteomes" id="UP000823046">
    <property type="component" value="Unassembled WGS sequence"/>
</dbReference>
<comment type="caution">
    <text evidence="2">The sequence shown here is derived from an EMBL/GenBank/DDBJ whole genome shotgun (WGS) entry which is preliminary data.</text>
</comment>
<protein>
    <submittedName>
        <fullName evidence="2">Uncharacterized protein</fullName>
    </submittedName>
</protein>
<reference evidence="2 3" key="1">
    <citation type="journal article" date="2020" name="bioRxiv">
        <title>Metabolic contributions of an alphaproteobacterial endosymbiont in the apicomplexan Cardiosporidium cionae.</title>
        <authorList>
            <person name="Hunter E.S."/>
            <person name="Paight C.J."/>
            <person name="Lane C.E."/>
        </authorList>
    </citation>
    <scope>NUCLEOTIDE SEQUENCE [LARGE SCALE GENOMIC DNA]</scope>
    <source>
        <strain evidence="2">ESH_2018</strain>
    </source>
</reference>
<dbReference type="EMBL" id="JADAQX010001150">
    <property type="protein sequence ID" value="KAF8817978.1"/>
    <property type="molecule type" value="Genomic_DNA"/>
</dbReference>
<dbReference type="SUPFAM" id="SSF47923">
    <property type="entry name" value="Ypt/Rab-GAP domain of gyp1p"/>
    <property type="match status" value="1"/>
</dbReference>
<evidence type="ECO:0000313" key="3">
    <source>
        <dbReference type="Proteomes" id="UP000823046"/>
    </source>
</evidence>
<accession>A0ABQ7J4E7</accession>
<sequence>VVVNLRSLCDLFHGVLCSTSTLFAFLLNAILHSYFSFQLSLQHFLFCSPFLRVRTEIDLMVKTLLFSEIFKMKSTEANSYFAMYHDALKNAISNCSNPSLESQLQLFLIAIEGDIIDVSVLKKVCARGVPLSLKEVRSFLWKVLLKYLPVEKITWEEELRKKRELYDGWIKEYIKEPSLVKKFRFHTSEPFVYEKFTSKKNHEWLSVQDHPLNLNPSSDWYAYWKNIHLFDEINKDIFRTRPEVALFHKKISSFPNSLPLEEISMKNNDLFEESFVPFNQGVAHITLHAPRLLHPNLTHPSLSLDSSLFYSSHFCTSSKDKHTVKQDSPTKNTSHTTHLMEMLTFMSVSSEDTLFSPSPQPMATLSNLPSISTTVEVATFFCFTELMHSQKDAFCKTKDSLQSGIGYPFVLRPAIIE</sequence>